<feature type="chain" id="PRO_5044684019" description="Ig-like domain-containing protein" evidence="9">
    <location>
        <begin position="38"/>
        <end position="386"/>
    </location>
</feature>
<feature type="signal peptide" evidence="9">
    <location>
        <begin position="1"/>
        <end position="37"/>
    </location>
</feature>
<protein>
    <recommendedName>
        <fullName evidence="10">Ig-like domain-containing protein</fullName>
    </recommendedName>
</protein>
<dbReference type="PANTHER" id="PTHR32178:SF8">
    <property type="entry name" value="PROTEIN FAM187B"/>
    <property type="match status" value="1"/>
</dbReference>
<evidence type="ECO:0000313" key="11">
    <source>
        <dbReference type="Ensembl" id="ENSSSCP00025018149.1"/>
    </source>
</evidence>
<organism evidence="11 12">
    <name type="scientific">Sus scrofa</name>
    <name type="common">Pig</name>
    <dbReference type="NCBI Taxonomy" id="9823"/>
    <lineage>
        <taxon>Eukaryota</taxon>
        <taxon>Metazoa</taxon>
        <taxon>Chordata</taxon>
        <taxon>Craniata</taxon>
        <taxon>Vertebrata</taxon>
        <taxon>Euteleostomi</taxon>
        <taxon>Mammalia</taxon>
        <taxon>Eutheria</taxon>
        <taxon>Laurasiatheria</taxon>
        <taxon>Artiodactyla</taxon>
        <taxon>Suina</taxon>
        <taxon>Suidae</taxon>
        <taxon>Sus</taxon>
    </lineage>
</organism>
<accession>A0A8D0RL90</accession>
<evidence type="ECO:0000256" key="5">
    <source>
        <dbReference type="ARBA" id="ARBA00022989"/>
    </source>
</evidence>
<dbReference type="InterPro" id="IPR036179">
    <property type="entry name" value="Ig-like_dom_sf"/>
</dbReference>
<comment type="similarity">
    <text evidence="2">Belongs to the FAM187 family.</text>
</comment>
<dbReference type="InterPro" id="IPR007110">
    <property type="entry name" value="Ig-like_dom"/>
</dbReference>
<evidence type="ECO:0000256" key="6">
    <source>
        <dbReference type="ARBA" id="ARBA00023136"/>
    </source>
</evidence>
<proteinExistence type="inferred from homology"/>
<dbReference type="Proteomes" id="UP000694727">
    <property type="component" value="Unplaced"/>
</dbReference>
<keyword evidence="6 8" id="KW-0472">Membrane</keyword>
<evidence type="ECO:0000256" key="7">
    <source>
        <dbReference type="ARBA" id="ARBA00023180"/>
    </source>
</evidence>
<reference evidence="11" key="1">
    <citation type="submission" date="2025-05" db="UniProtKB">
        <authorList>
            <consortium name="Ensembl"/>
        </authorList>
    </citation>
    <scope>IDENTIFICATION</scope>
</reference>
<keyword evidence="4 9" id="KW-0732">Signal</keyword>
<sequence length="386" mass="43702">MGDLTKSRAVPSPLPKSQSTMLTSLWLLLSLAVPVQGSYFSVSCPSRRHCQRALLSNNDIMLHCNTSGAQWHFIFLQNKAIWVYNPASTSNMETMPDGSLLIRNPLSSQTGFYSCRDQEGRKVVQYDIDFQDVETMHITHKDLGQKPLQNETLSLGGKELIFTHWEPWQDCNLCGEPGERKRLGFCYIEESLEKPMPCWLYLGDMKLWSHRMRPEMQVETCHVPCTSLSEEHVTFDDFELSENSESAWLTCPLGSIYRPITWEANSIPLTWKGQLSGQDVNTVLDASNGGSRLQVFQGAIYECFLQQELTARFNPRSKLDVLASLNTEDLQQQPGVEEAWKGKADSVLKGLKLMLLLGTGLGLLGVLFKLFHPSWGRRRDQLLVVK</sequence>
<name>A0A8D0RL90_PIG</name>
<keyword evidence="5 8" id="KW-1133">Transmembrane helix</keyword>
<dbReference type="Ensembl" id="ENSSSCT00035033520.1">
    <property type="protein sequence ID" value="ENSSSCP00035013231.1"/>
    <property type="gene ID" value="ENSSSCG00035025454.1"/>
</dbReference>
<evidence type="ECO:0000256" key="1">
    <source>
        <dbReference type="ARBA" id="ARBA00004479"/>
    </source>
</evidence>
<feature type="domain" description="Ig-like" evidence="10">
    <location>
        <begin position="224"/>
        <end position="314"/>
    </location>
</feature>
<dbReference type="GO" id="GO:0016020">
    <property type="term" value="C:membrane"/>
    <property type="evidence" value="ECO:0007669"/>
    <property type="project" value="UniProtKB-SubCell"/>
</dbReference>
<dbReference type="InterPro" id="IPR039311">
    <property type="entry name" value="FAM187A/B"/>
</dbReference>
<dbReference type="Ensembl" id="ENSSSCT00025042632.1">
    <property type="protein sequence ID" value="ENSSSCP00025018149.1"/>
    <property type="gene ID" value="ENSSSCG00025031368.1"/>
</dbReference>
<evidence type="ECO:0000256" key="9">
    <source>
        <dbReference type="SAM" id="SignalP"/>
    </source>
</evidence>
<dbReference type="Proteomes" id="UP000694720">
    <property type="component" value="Unplaced"/>
</dbReference>
<evidence type="ECO:0000256" key="2">
    <source>
        <dbReference type="ARBA" id="ARBA00008727"/>
    </source>
</evidence>
<evidence type="ECO:0000256" key="8">
    <source>
        <dbReference type="SAM" id="Phobius"/>
    </source>
</evidence>
<feature type="transmembrane region" description="Helical" evidence="8">
    <location>
        <begin position="353"/>
        <end position="371"/>
    </location>
</feature>
<dbReference type="PANTHER" id="PTHR32178">
    <property type="entry name" value="FAM187"/>
    <property type="match status" value="1"/>
</dbReference>
<dbReference type="PROSITE" id="PS50835">
    <property type="entry name" value="IG_LIKE"/>
    <property type="match status" value="1"/>
</dbReference>
<dbReference type="SUPFAM" id="SSF48726">
    <property type="entry name" value="Immunoglobulin"/>
    <property type="match status" value="1"/>
</dbReference>
<dbReference type="AlphaFoldDB" id="A0A8D0RL90"/>
<evidence type="ECO:0000256" key="4">
    <source>
        <dbReference type="ARBA" id="ARBA00022729"/>
    </source>
</evidence>
<keyword evidence="3 8" id="KW-0812">Transmembrane</keyword>
<evidence type="ECO:0000256" key="3">
    <source>
        <dbReference type="ARBA" id="ARBA00022692"/>
    </source>
</evidence>
<evidence type="ECO:0000259" key="10">
    <source>
        <dbReference type="PROSITE" id="PS50835"/>
    </source>
</evidence>
<keyword evidence="7" id="KW-0325">Glycoprotein</keyword>
<evidence type="ECO:0000313" key="12">
    <source>
        <dbReference type="Proteomes" id="UP000694727"/>
    </source>
</evidence>
<comment type="subcellular location">
    <subcellularLocation>
        <location evidence="1">Membrane</location>
        <topology evidence="1">Single-pass type I membrane protein</topology>
    </subcellularLocation>
</comment>